<evidence type="ECO:0000256" key="1">
    <source>
        <dbReference type="SAM" id="MobiDB-lite"/>
    </source>
</evidence>
<organism evidence="3 4">
    <name type="scientific">Paractinoplanes ovalisporus</name>
    <dbReference type="NCBI Taxonomy" id="2810368"/>
    <lineage>
        <taxon>Bacteria</taxon>
        <taxon>Bacillati</taxon>
        <taxon>Actinomycetota</taxon>
        <taxon>Actinomycetes</taxon>
        <taxon>Micromonosporales</taxon>
        <taxon>Micromonosporaceae</taxon>
        <taxon>Paractinoplanes</taxon>
    </lineage>
</organism>
<protein>
    <submittedName>
        <fullName evidence="3">NERD domain-containing protein</fullName>
    </submittedName>
</protein>
<dbReference type="EMBL" id="JAENHP010000013">
    <property type="protein sequence ID" value="MBM2620023.1"/>
    <property type="molecule type" value="Genomic_DNA"/>
</dbReference>
<gene>
    <name evidence="3" type="ORF">JIG36_31370</name>
</gene>
<dbReference type="Proteomes" id="UP000632138">
    <property type="component" value="Unassembled WGS sequence"/>
</dbReference>
<sequence length="296" mass="32455">MAATAELWARYGHRRLYVTVEEDGTKLGFYDLKTGRACNVPSARLNEFLEAITAWKTAHPDELDPVAEPPAHAPGEAPDSASPRPWKDLAQNRPGQSAAEVADAYRHAQPLRSLASRVLGTKSDERGWRVGAAGEVKTARQLAKLTNPGLFDRIAPGRWYALHSIPIGERGRDIDHLAIGPPGVFVINSKNHQELVTATDAAVFLGGRRTRYAEVAQDEAIRASRLLTAACSVQLPVTPMLSIVNAPTVVRGCPRGVIVLRVDQVAEWLASRPVRYQASTVDKLFEVCRRSTTWEQ</sequence>
<proteinExistence type="predicted"/>
<feature type="region of interest" description="Disordered" evidence="1">
    <location>
        <begin position="61"/>
        <end position="99"/>
    </location>
</feature>
<feature type="domain" description="NERD" evidence="2">
    <location>
        <begin position="130"/>
        <end position="250"/>
    </location>
</feature>
<keyword evidence="4" id="KW-1185">Reference proteome</keyword>
<dbReference type="PROSITE" id="PS50965">
    <property type="entry name" value="NERD"/>
    <property type="match status" value="1"/>
</dbReference>
<dbReference type="Pfam" id="PF08378">
    <property type="entry name" value="NERD"/>
    <property type="match status" value="1"/>
</dbReference>
<dbReference type="RefSeq" id="WP_203380017.1">
    <property type="nucleotide sequence ID" value="NZ_JAENHP010000013.1"/>
</dbReference>
<evidence type="ECO:0000259" key="2">
    <source>
        <dbReference type="PROSITE" id="PS50965"/>
    </source>
</evidence>
<dbReference type="InterPro" id="IPR011528">
    <property type="entry name" value="NERD"/>
</dbReference>
<comment type="caution">
    <text evidence="3">The sequence shown here is derived from an EMBL/GenBank/DDBJ whole genome shotgun (WGS) entry which is preliminary data.</text>
</comment>
<evidence type="ECO:0000313" key="4">
    <source>
        <dbReference type="Proteomes" id="UP000632138"/>
    </source>
</evidence>
<accession>A0ABS2AJK3</accession>
<reference evidence="3 4" key="1">
    <citation type="submission" date="2021-01" db="EMBL/GenBank/DDBJ databases">
        <title>Actinoplanes sp. nov. LDG1-06 isolated from lichen.</title>
        <authorList>
            <person name="Saeng-In P."/>
            <person name="Phongsopitanun W."/>
            <person name="Kanchanasin P."/>
            <person name="Yuki M."/>
            <person name="Kudo T."/>
            <person name="Ohkuma M."/>
            <person name="Tanasupawat S."/>
        </authorList>
    </citation>
    <scope>NUCLEOTIDE SEQUENCE [LARGE SCALE GENOMIC DNA]</scope>
    <source>
        <strain evidence="3 4">LDG1-06</strain>
    </source>
</reference>
<evidence type="ECO:0000313" key="3">
    <source>
        <dbReference type="EMBL" id="MBM2620023.1"/>
    </source>
</evidence>
<name>A0ABS2AJK3_9ACTN</name>